<name>A0ABR8MJY6_9ACTN</name>
<evidence type="ECO:0000313" key="2">
    <source>
        <dbReference type="Proteomes" id="UP000649289"/>
    </source>
</evidence>
<gene>
    <name evidence="1" type="ORF">IEZ25_10690</name>
</gene>
<dbReference type="Proteomes" id="UP000649289">
    <property type="component" value="Unassembled WGS sequence"/>
</dbReference>
<reference evidence="1 2" key="1">
    <citation type="submission" date="2020-09" db="EMBL/GenBank/DDBJ databases">
        <title>novel species in genus Nocardioides.</title>
        <authorList>
            <person name="Zhang G."/>
        </authorList>
    </citation>
    <scope>NUCLEOTIDE SEQUENCE [LARGE SCALE GENOMIC DNA]</scope>
    <source>
        <strain evidence="1 2">19197</strain>
    </source>
</reference>
<dbReference type="EMBL" id="JACXYY010000004">
    <property type="protein sequence ID" value="MBD3915082.1"/>
    <property type="molecule type" value="Genomic_DNA"/>
</dbReference>
<proteinExistence type="predicted"/>
<keyword evidence="2" id="KW-1185">Reference proteome</keyword>
<accession>A0ABR8MJY6</accession>
<sequence>MEATRLSKHELADRYADAEWRERFIDASRLGELLAGSILREKYKIPDELVGTVQLTEFGNKVLQKLVTKNDLPAKEARLLCFLRLVHREPLVDVVRTDLDELRRIIDKQIRGRDLLFPFVLGRELYDRAADVYEDMRDTLSHAETLKLLEPMPIGVFQVENYVTGPYGLLRSPERRWFGPVTTVPLFHCSELTCSRVHTARLSSDHSAPINQHSPVVDRVLESFGDDESEWGEFMQDVAGTEGFRFDDRSLEPMFLALGDLLADDELRVLLAHLLDNSSGSLRDLLEPLALVGKADDIAAGLDRAGLTQLLMLTRNEEIVSALDTLILATDEQPRRIRVEVGEIRRLMTNRRLAYGTFGTFPELSSLGVRFTSDEHSLGPMRLKRLVDELYKLDTPAEVDELQWQLRTVEGEEPPERLEEFVRSAEPDEVIERLILSRRTNLVLACDRLGLRYEDFADDPTFVQAVLWKLGFYRHEAPDLRAAFWDHFGRLKSFCQTAGVGARVDAVELRSKAANYFVELEGVLDDSLSFATWALTHDHIAAERPFDYEPGRHRLMAFDVLNEQFRLENPGADPLLKDKNTLQPLITGFGVLADYLEKLRTRPSDWRRDADAYPRYARFTDLKKFPFEHRAPFLDLLPRSQERIVESVNYVRTTLDSANVANARNEHMHYRITTPDLTKLSSALDAAEKAVARLEADGLCRTLFKRVSVHGDSWDRRVYTLRSAKGTELAFARPSAYDWSRMPALVGGPQYAMPAAVFARPNEILRFRQTFDTSYAAYWENYPKRRLPRGGVIGARVAAGQEASS</sequence>
<organism evidence="1 2">
    <name type="scientific">Nocardioides hwasunensis</name>
    <dbReference type="NCBI Taxonomy" id="397258"/>
    <lineage>
        <taxon>Bacteria</taxon>
        <taxon>Bacillati</taxon>
        <taxon>Actinomycetota</taxon>
        <taxon>Actinomycetes</taxon>
        <taxon>Propionibacteriales</taxon>
        <taxon>Nocardioidaceae</taxon>
        <taxon>Nocardioides</taxon>
    </lineage>
</organism>
<evidence type="ECO:0000313" key="1">
    <source>
        <dbReference type="EMBL" id="MBD3915082.1"/>
    </source>
</evidence>
<comment type="caution">
    <text evidence="1">The sequence shown here is derived from an EMBL/GenBank/DDBJ whole genome shotgun (WGS) entry which is preliminary data.</text>
</comment>
<evidence type="ECO:0008006" key="3">
    <source>
        <dbReference type="Google" id="ProtNLM"/>
    </source>
</evidence>
<dbReference type="RefSeq" id="WP_191199417.1">
    <property type="nucleotide sequence ID" value="NZ_BAAAPA010000005.1"/>
</dbReference>
<protein>
    <recommendedName>
        <fullName evidence="3">DUF4238 domain-containing protein</fullName>
    </recommendedName>
</protein>